<dbReference type="RefSeq" id="WP_282459092.1">
    <property type="nucleotide sequence ID" value="NZ_JAPFAR010000053.1"/>
</dbReference>
<organism evidence="2 3">
    <name type="scientific">Mycoplasmopsis arginini</name>
    <name type="common">Mycoplasma arginini</name>
    <dbReference type="NCBI Taxonomy" id="2094"/>
    <lineage>
        <taxon>Bacteria</taxon>
        <taxon>Bacillati</taxon>
        <taxon>Mycoplasmatota</taxon>
        <taxon>Mycoplasmoidales</taxon>
        <taxon>Metamycoplasmataceae</taxon>
        <taxon>Mycoplasmopsis</taxon>
    </lineage>
</organism>
<evidence type="ECO:0000313" key="2">
    <source>
        <dbReference type="EMBL" id="MDI3349605.1"/>
    </source>
</evidence>
<comment type="caution">
    <text evidence="2">The sequence shown here is derived from an EMBL/GenBank/DDBJ whole genome shotgun (WGS) entry which is preliminary data.</text>
</comment>
<dbReference type="EMBL" id="JAPFAR010000053">
    <property type="protein sequence ID" value="MDI3349605.1"/>
    <property type="molecule type" value="Genomic_DNA"/>
</dbReference>
<evidence type="ECO:0008006" key="4">
    <source>
        <dbReference type="Google" id="ProtNLM"/>
    </source>
</evidence>
<reference evidence="2" key="1">
    <citation type="submission" date="2022-11" db="EMBL/GenBank/DDBJ databases">
        <title>Draft genome of Mycoplasma arginini isolated from fly.</title>
        <authorList>
            <person name="Severgnini M."/>
            <person name="Gioia G."/>
            <person name="Cremonesi P."/>
            <person name="Moroni P."/>
            <person name="Addis M.F."/>
            <person name="Castiglioni B."/>
        </authorList>
    </citation>
    <scope>NUCLEOTIDE SEQUENCE</scope>
    <source>
        <strain evidence="2">QMP CG1-1632</strain>
    </source>
</reference>
<feature type="transmembrane region" description="Helical" evidence="1">
    <location>
        <begin position="12"/>
        <end position="30"/>
    </location>
</feature>
<accession>A0AA43QZX1</accession>
<keyword evidence="1" id="KW-1133">Transmembrane helix</keyword>
<name>A0AA43QZX1_MYCAR</name>
<feature type="transmembrane region" description="Helical" evidence="1">
    <location>
        <begin position="36"/>
        <end position="56"/>
    </location>
</feature>
<evidence type="ECO:0000313" key="3">
    <source>
        <dbReference type="Proteomes" id="UP001162175"/>
    </source>
</evidence>
<dbReference type="AlphaFoldDB" id="A0AA43QZX1"/>
<keyword evidence="1" id="KW-0472">Membrane</keyword>
<gene>
    <name evidence="2" type="ORF">DCBHLPFO_00729</name>
</gene>
<dbReference type="Proteomes" id="UP001162175">
    <property type="component" value="Unassembled WGS sequence"/>
</dbReference>
<proteinExistence type="predicted"/>
<evidence type="ECO:0000256" key="1">
    <source>
        <dbReference type="SAM" id="Phobius"/>
    </source>
</evidence>
<keyword evidence="1" id="KW-0812">Transmembrane</keyword>
<sequence length="61" mass="6483">MEIKLPAKIRLTIYLIVLFGTALIVPLQAYGRITDLVVAIWTSVAGAASGLAALNINTNTK</sequence>
<protein>
    <recommendedName>
        <fullName evidence="4">Holin</fullName>
    </recommendedName>
</protein>